<evidence type="ECO:0000313" key="2">
    <source>
        <dbReference type="EMBL" id="MBW32732.1"/>
    </source>
</evidence>
<proteinExistence type="predicted"/>
<feature type="chain" id="PRO_5014895392" evidence="1">
    <location>
        <begin position="27"/>
        <end position="74"/>
    </location>
</feature>
<reference evidence="2" key="1">
    <citation type="submission" date="2018-01" db="EMBL/GenBank/DDBJ databases">
        <title>An insight into the sialome of Amazonian anophelines.</title>
        <authorList>
            <person name="Ribeiro J.M."/>
            <person name="Scarpassa V."/>
            <person name="Calvo E."/>
        </authorList>
    </citation>
    <scope>NUCLEOTIDE SEQUENCE</scope>
    <source>
        <tissue evidence="2">Salivary glands</tissue>
    </source>
</reference>
<dbReference type="AlphaFoldDB" id="A0A2M3ZW64"/>
<sequence>MRSIESRNNHPRVVILLLCSLREVLATQKQGAGLRATMLLASRYCSTTVLVYSSAGKDVFVVRELAGASTSDVA</sequence>
<accession>A0A2M3ZW64</accession>
<dbReference type="EMBL" id="GGFM01011981">
    <property type="protein sequence ID" value="MBW32732.1"/>
    <property type="molecule type" value="Transcribed_RNA"/>
</dbReference>
<protein>
    <submittedName>
        <fullName evidence="2">Putative secreted peptide</fullName>
    </submittedName>
</protein>
<name>A0A2M3ZW64_9DIPT</name>
<evidence type="ECO:0000256" key="1">
    <source>
        <dbReference type="SAM" id="SignalP"/>
    </source>
</evidence>
<feature type="signal peptide" evidence="1">
    <location>
        <begin position="1"/>
        <end position="26"/>
    </location>
</feature>
<organism evidence="2">
    <name type="scientific">Anopheles braziliensis</name>
    <dbReference type="NCBI Taxonomy" id="58242"/>
    <lineage>
        <taxon>Eukaryota</taxon>
        <taxon>Metazoa</taxon>
        <taxon>Ecdysozoa</taxon>
        <taxon>Arthropoda</taxon>
        <taxon>Hexapoda</taxon>
        <taxon>Insecta</taxon>
        <taxon>Pterygota</taxon>
        <taxon>Neoptera</taxon>
        <taxon>Endopterygota</taxon>
        <taxon>Diptera</taxon>
        <taxon>Nematocera</taxon>
        <taxon>Culicoidea</taxon>
        <taxon>Culicidae</taxon>
        <taxon>Anophelinae</taxon>
        <taxon>Anopheles</taxon>
    </lineage>
</organism>
<keyword evidence="1" id="KW-0732">Signal</keyword>